<dbReference type="AlphaFoldDB" id="A0AA39VGY6"/>
<reference evidence="1" key="1">
    <citation type="journal article" date="2022" name="Plant J.">
        <title>Strategies of tolerance reflected in two North American maple genomes.</title>
        <authorList>
            <person name="McEvoy S.L."/>
            <person name="Sezen U.U."/>
            <person name="Trouern-Trend A."/>
            <person name="McMahon S.M."/>
            <person name="Schaberg P.G."/>
            <person name="Yang J."/>
            <person name="Wegrzyn J.L."/>
            <person name="Swenson N.G."/>
        </authorList>
    </citation>
    <scope>NUCLEOTIDE SEQUENCE</scope>
    <source>
        <strain evidence="1">NS2018</strain>
    </source>
</reference>
<sequence>MLSSSKGIQNHRSNLCGFKSVKFRAASNFSGFKVESFIGKSTLATIKNNNVVAAASFDSKAQPKSSIIVVLVVVRAGTLRSPIATALDCTIPNSVFEDLLYPNLVGVAPGAASGGVGVVPQQHNMLNMDAELRRARGFMRDRIFSILLHRQSQLIDETTRMKFRDISTRLEEGLFKAAHTKEDYMNMETLEPRLSSLIKSRSGNNHTQRHQQLVNSTSSIATMTQQHNMLTMDSELLRARGPTRDRIFSILLHRQSQPIDETTRMKFREISKRLEEGLFKAAHTKEDYMNMETLEPPACLKV</sequence>
<dbReference type="EMBL" id="JAUESC010000385">
    <property type="protein sequence ID" value="KAK0579925.1"/>
    <property type="molecule type" value="Genomic_DNA"/>
</dbReference>
<proteinExistence type="predicted"/>
<organism evidence="1 2">
    <name type="scientific">Acer saccharum</name>
    <name type="common">Sugar maple</name>
    <dbReference type="NCBI Taxonomy" id="4024"/>
    <lineage>
        <taxon>Eukaryota</taxon>
        <taxon>Viridiplantae</taxon>
        <taxon>Streptophyta</taxon>
        <taxon>Embryophyta</taxon>
        <taxon>Tracheophyta</taxon>
        <taxon>Spermatophyta</taxon>
        <taxon>Magnoliopsida</taxon>
        <taxon>eudicotyledons</taxon>
        <taxon>Gunneridae</taxon>
        <taxon>Pentapetalae</taxon>
        <taxon>rosids</taxon>
        <taxon>malvids</taxon>
        <taxon>Sapindales</taxon>
        <taxon>Sapindaceae</taxon>
        <taxon>Hippocastanoideae</taxon>
        <taxon>Acereae</taxon>
        <taxon>Acer</taxon>
    </lineage>
</organism>
<gene>
    <name evidence="1" type="ORF">LWI29_033535</name>
</gene>
<dbReference type="Proteomes" id="UP001168877">
    <property type="component" value="Unassembled WGS sequence"/>
</dbReference>
<protein>
    <submittedName>
        <fullName evidence="1">Uncharacterized protein</fullName>
    </submittedName>
</protein>
<keyword evidence="2" id="KW-1185">Reference proteome</keyword>
<name>A0AA39VGY6_ACESA</name>
<reference evidence="1" key="2">
    <citation type="submission" date="2023-06" db="EMBL/GenBank/DDBJ databases">
        <authorList>
            <person name="Swenson N.G."/>
            <person name="Wegrzyn J.L."/>
            <person name="Mcevoy S.L."/>
        </authorList>
    </citation>
    <scope>NUCLEOTIDE SEQUENCE</scope>
    <source>
        <strain evidence="1">NS2018</strain>
        <tissue evidence="1">Leaf</tissue>
    </source>
</reference>
<accession>A0AA39VGY6</accession>
<comment type="caution">
    <text evidence="1">The sequence shown here is derived from an EMBL/GenBank/DDBJ whole genome shotgun (WGS) entry which is preliminary data.</text>
</comment>
<evidence type="ECO:0000313" key="1">
    <source>
        <dbReference type="EMBL" id="KAK0579925.1"/>
    </source>
</evidence>
<evidence type="ECO:0000313" key="2">
    <source>
        <dbReference type="Proteomes" id="UP001168877"/>
    </source>
</evidence>